<protein>
    <recommendedName>
        <fullName evidence="1">F-box domain-containing protein</fullName>
    </recommendedName>
</protein>
<dbReference type="InterPro" id="IPR040275">
    <property type="entry name" value="At5g39450-like"/>
</dbReference>
<evidence type="ECO:0000313" key="2">
    <source>
        <dbReference type="EMBL" id="KAH0885801.1"/>
    </source>
</evidence>
<reference evidence="2 3" key="1">
    <citation type="submission" date="2021-05" db="EMBL/GenBank/DDBJ databases">
        <title>Genome Assembly of Synthetic Allotetraploid Brassica napus Reveals Homoeologous Exchanges between Subgenomes.</title>
        <authorList>
            <person name="Davis J.T."/>
        </authorList>
    </citation>
    <scope>NUCLEOTIDE SEQUENCE [LARGE SCALE GENOMIC DNA]</scope>
    <source>
        <strain evidence="3">cv. Da-Ae</strain>
        <tissue evidence="2">Seedling</tissue>
    </source>
</reference>
<feature type="domain" description="F-box" evidence="1">
    <location>
        <begin position="32"/>
        <end position="80"/>
    </location>
</feature>
<dbReference type="EMBL" id="JAGKQM010000014">
    <property type="protein sequence ID" value="KAH0885801.1"/>
    <property type="molecule type" value="Genomic_DNA"/>
</dbReference>
<sequence>MIRVLSDSNRDLIPQYHHIMTIGHLRSESFGTCLLLLLPEGVIAAIPRFLSPSDVYNLSLCCKSLYDLVLANSENIWLAQCELVQVLPLSEIVQWRTGISSYKTLCRFLAGVMKPLIGVWVNQVLELGNVVYVMPGFLSVVGCRIIPQEGGPLGIQEGRITWSPVFEIISGFDGSTKFFLHGRGKGGCLLYPGSVTGIEKSCNNQMHKFGRYWENMNLEDDEFCYNLAQGDLNKNWEKSSAYFHGGCVARQSFISSVSKPSTARSLYPGWPKIDLARLSFINCQSKIPSVMVTKSMLICGEEHLGGHLIQKNRYQNRTRK</sequence>
<proteinExistence type="predicted"/>
<dbReference type="PANTHER" id="PTHR31370:SF2">
    <property type="entry name" value="OS08G0105100 PROTEIN"/>
    <property type="match status" value="1"/>
</dbReference>
<name>A0ABQ8A0S9_BRANA</name>
<evidence type="ECO:0000313" key="3">
    <source>
        <dbReference type="Proteomes" id="UP000824890"/>
    </source>
</evidence>
<accession>A0ABQ8A0S9</accession>
<keyword evidence="3" id="KW-1185">Reference proteome</keyword>
<dbReference type="InterPro" id="IPR036047">
    <property type="entry name" value="F-box-like_dom_sf"/>
</dbReference>
<dbReference type="PANTHER" id="PTHR31370">
    <property type="entry name" value="F-BOX PROTEIN FAMILY-LIKE"/>
    <property type="match status" value="1"/>
</dbReference>
<dbReference type="Pfam" id="PF00646">
    <property type="entry name" value="F-box"/>
    <property type="match status" value="1"/>
</dbReference>
<dbReference type="InterPro" id="IPR001810">
    <property type="entry name" value="F-box_dom"/>
</dbReference>
<dbReference type="PROSITE" id="PS50181">
    <property type="entry name" value="FBOX"/>
    <property type="match status" value="1"/>
</dbReference>
<comment type="caution">
    <text evidence="2">The sequence shown here is derived from an EMBL/GenBank/DDBJ whole genome shotgun (WGS) entry which is preliminary data.</text>
</comment>
<organism evidence="2 3">
    <name type="scientific">Brassica napus</name>
    <name type="common">Rape</name>
    <dbReference type="NCBI Taxonomy" id="3708"/>
    <lineage>
        <taxon>Eukaryota</taxon>
        <taxon>Viridiplantae</taxon>
        <taxon>Streptophyta</taxon>
        <taxon>Embryophyta</taxon>
        <taxon>Tracheophyta</taxon>
        <taxon>Spermatophyta</taxon>
        <taxon>Magnoliopsida</taxon>
        <taxon>eudicotyledons</taxon>
        <taxon>Gunneridae</taxon>
        <taxon>Pentapetalae</taxon>
        <taxon>rosids</taxon>
        <taxon>malvids</taxon>
        <taxon>Brassicales</taxon>
        <taxon>Brassicaceae</taxon>
        <taxon>Brassiceae</taxon>
        <taxon>Brassica</taxon>
    </lineage>
</organism>
<dbReference type="SUPFAM" id="SSF81383">
    <property type="entry name" value="F-box domain"/>
    <property type="match status" value="1"/>
</dbReference>
<dbReference type="Proteomes" id="UP000824890">
    <property type="component" value="Unassembled WGS sequence"/>
</dbReference>
<evidence type="ECO:0000259" key="1">
    <source>
        <dbReference type="PROSITE" id="PS50181"/>
    </source>
</evidence>
<gene>
    <name evidence="2" type="ORF">HID58_061897</name>
</gene>